<evidence type="ECO:0000256" key="4">
    <source>
        <dbReference type="ARBA" id="ARBA00022989"/>
    </source>
</evidence>
<reference evidence="8" key="1">
    <citation type="submission" date="2018-05" db="EMBL/GenBank/DDBJ databases">
        <authorList>
            <person name="Lanie J.A."/>
            <person name="Ng W.-L."/>
            <person name="Kazmierczak K.M."/>
            <person name="Andrzejewski T.M."/>
            <person name="Davidsen T.M."/>
            <person name="Wayne K.J."/>
            <person name="Tettelin H."/>
            <person name="Glass J.I."/>
            <person name="Rusch D."/>
            <person name="Podicherti R."/>
            <person name="Tsui H.-C.T."/>
            <person name="Winkler M.E."/>
        </authorList>
    </citation>
    <scope>NUCLEOTIDE SEQUENCE</scope>
</reference>
<feature type="transmembrane region" description="Helical" evidence="6">
    <location>
        <begin position="69"/>
        <end position="97"/>
    </location>
</feature>
<dbReference type="PANTHER" id="PTHR30294">
    <property type="entry name" value="MEMBRANE COMPONENT OF ABC TRANSPORTER YHHJ-RELATED"/>
    <property type="match status" value="1"/>
</dbReference>
<evidence type="ECO:0000259" key="7">
    <source>
        <dbReference type="Pfam" id="PF23357"/>
    </source>
</evidence>
<organism evidence="8">
    <name type="scientific">marine metagenome</name>
    <dbReference type="NCBI Taxonomy" id="408172"/>
    <lineage>
        <taxon>unclassified sequences</taxon>
        <taxon>metagenomes</taxon>
        <taxon>ecological metagenomes</taxon>
    </lineage>
</organism>
<feature type="transmembrane region" description="Helical" evidence="6">
    <location>
        <begin position="222"/>
        <end position="243"/>
    </location>
</feature>
<keyword evidence="2" id="KW-1003">Cell membrane</keyword>
<feature type="domain" description="DUF7088" evidence="7">
    <location>
        <begin position="254"/>
        <end position="328"/>
    </location>
</feature>
<feature type="transmembrane region" description="Helical" evidence="6">
    <location>
        <begin position="192"/>
        <end position="210"/>
    </location>
</feature>
<evidence type="ECO:0000256" key="2">
    <source>
        <dbReference type="ARBA" id="ARBA00022475"/>
    </source>
</evidence>
<keyword evidence="3 6" id="KW-0812">Transmembrane</keyword>
<feature type="transmembrane region" description="Helical" evidence="6">
    <location>
        <begin position="137"/>
        <end position="160"/>
    </location>
</feature>
<evidence type="ECO:0000256" key="3">
    <source>
        <dbReference type="ARBA" id="ARBA00022692"/>
    </source>
</evidence>
<dbReference type="AlphaFoldDB" id="A0A381ZGZ6"/>
<sequence length="329" mass="36215">MLSWAFFKTALLMGEVSLRPLFTVEFAIDRPSLPWLMTLFIPAATMRLLSEEQRDGTLETLLTQPIRGWVVLVTKFLSGLIFVTIAILCTLGIPIAVSTAGNMDWGAVASQYVGSIFLAGSLVSIGLFTSSLTRNQIVAFILGLTLSMVLMIMGLEIVAITMPSNVANLLQLLSPITHFDNIGRGVVDLRDILYFVTLITTFLSATFLIVRSRTLSHQTSQYRNLQLGVAGLIVLSILIGWFGSDIKGRIDLTEDKVFSLSPATIQILNDLDDLLTVDIFMSADPPVQVSPVSRDVNDFLDDFEAGSDDKVKVVRHYPEDNEKAERKAN</sequence>
<dbReference type="GO" id="GO:0005886">
    <property type="term" value="C:plasma membrane"/>
    <property type="evidence" value="ECO:0007669"/>
    <property type="project" value="UniProtKB-SubCell"/>
</dbReference>
<feature type="non-terminal residue" evidence="8">
    <location>
        <position position="329"/>
    </location>
</feature>
<evidence type="ECO:0000256" key="6">
    <source>
        <dbReference type="SAM" id="Phobius"/>
    </source>
</evidence>
<dbReference type="InterPro" id="IPR051449">
    <property type="entry name" value="ABC-2_transporter_component"/>
</dbReference>
<accession>A0A381ZGZ6</accession>
<keyword evidence="4 6" id="KW-1133">Transmembrane helix</keyword>
<feature type="transmembrane region" description="Helical" evidence="6">
    <location>
        <begin position="109"/>
        <end position="130"/>
    </location>
</feature>
<dbReference type="EMBL" id="UINC01021131">
    <property type="protein sequence ID" value="SVA88033.1"/>
    <property type="molecule type" value="Genomic_DNA"/>
</dbReference>
<evidence type="ECO:0000313" key="8">
    <source>
        <dbReference type="EMBL" id="SVA88033.1"/>
    </source>
</evidence>
<dbReference type="PANTHER" id="PTHR30294:SF29">
    <property type="entry name" value="MULTIDRUG ABC TRANSPORTER PERMEASE YBHS-RELATED"/>
    <property type="match status" value="1"/>
</dbReference>
<name>A0A381ZGZ6_9ZZZZ</name>
<evidence type="ECO:0000256" key="1">
    <source>
        <dbReference type="ARBA" id="ARBA00004651"/>
    </source>
</evidence>
<comment type="subcellular location">
    <subcellularLocation>
        <location evidence="1">Cell membrane</location>
        <topology evidence="1">Multi-pass membrane protein</topology>
    </subcellularLocation>
</comment>
<proteinExistence type="predicted"/>
<dbReference type="GO" id="GO:0140359">
    <property type="term" value="F:ABC-type transporter activity"/>
    <property type="evidence" value="ECO:0007669"/>
    <property type="project" value="InterPro"/>
</dbReference>
<dbReference type="Pfam" id="PF23357">
    <property type="entry name" value="DUF7088"/>
    <property type="match status" value="1"/>
</dbReference>
<dbReference type="InterPro" id="IPR055396">
    <property type="entry name" value="DUF7088"/>
</dbReference>
<keyword evidence="5 6" id="KW-0472">Membrane</keyword>
<evidence type="ECO:0000256" key="5">
    <source>
        <dbReference type="ARBA" id="ARBA00023136"/>
    </source>
</evidence>
<gene>
    <name evidence="8" type="ORF">METZ01_LOCUS140887</name>
</gene>
<protein>
    <recommendedName>
        <fullName evidence="7">DUF7088 domain-containing protein</fullName>
    </recommendedName>
</protein>
<dbReference type="Pfam" id="PF12679">
    <property type="entry name" value="ABC2_membrane_2"/>
    <property type="match status" value="1"/>
</dbReference>